<accession>A0A849SGS0</accession>
<gene>
    <name evidence="2" type="ORF">HOP12_10420</name>
</gene>
<dbReference type="Proteomes" id="UP000580839">
    <property type="component" value="Unassembled WGS sequence"/>
</dbReference>
<name>A0A849SGS0_UNCEI</name>
<organism evidence="2 3">
    <name type="scientific">Eiseniibacteriota bacterium</name>
    <dbReference type="NCBI Taxonomy" id="2212470"/>
    <lineage>
        <taxon>Bacteria</taxon>
        <taxon>Candidatus Eiseniibacteriota</taxon>
    </lineage>
</organism>
<sequence length="440" mass="47292">MNASTAPSVTLAKLTRLASSAWFVGVACFACLASDSSAIAAPALTSADSALARLLPSVRSTLELRDGKLVGPAAGRLLQAAREARFVGLGEDHGIREVPAVAQALLAELSAAGFRHLAIEVSPFTAGRLAQLALAKEPESRLAAHFRDTLDLAPFYTLFEERALLGWWLGAAGGKAASLWGVDYEVFADRAMLRRLDELATSAAAHAVIARALSQAEAGVRANLAGDPSQLYLWNTPDADYEALRRAIAPARGSEADRVLEQMEISTRINRAYLEGRGYDSNLERSQLMKRNFMNYYRAAQAAGERAPRVFLKLGANHVQRGRTETQVHDLGSLVADLAEAEGGSSFTLLVVGGAGTEQAAFNIGKLHYDPVPNRTNEESWAVPFHAAALPTGWTLFDLRAVRSRIRGREFTGLSESARRVLYGYDAMLILGGSGASRDR</sequence>
<dbReference type="EMBL" id="JABFRW010000131">
    <property type="protein sequence ID" value="NOT34572.1"/>
    <property type="molecule type" value="Genomic_DNA"/>
</dbReference>
<dbReference type="AlphaFoldDB" id="A0A849SGS0"/>
<evidence type="ECO:0000313" key="2">
    <source>
        <dbReference type="EMBL" id="NOT34572.1"/>
    </source>
</evidence>
<protein>
    <recommendedName>
        <fullName evidence="4">Haem-binding uptake Tiki superfamily ChaN domain-containing protein</fullName>
    </recommendedName>
</protein>
<feature type="signal peptide" evidence="1">
    <location>
        <begin position="1"/>
        <end position="40"/>
    </location>
</feature>
<reference evidence="2 3" key="1">
    <citation type="submission" date="2020-04" db="EMBL/GenBank/DDBJ databases">
        <title>Metagenomic profiling of ammonia- and methane-oxidizing microorganisms in a Dutch drinking water treatment plant.</title>
        <authorList>
            <person name="Poghosyan L."/>
            <person name="Leucker S."/>
        </authorList>
    </citation>
    <scope>NUCLEOTIDE SEQUENCE [LARGE SCALE GENOMIC DNA]</scope>
    <source>
        <strain evidence="2">S-RSF-IL-03</strain>
    </source>
</reference>
<comment type="caution">
    <text evidence="2">The sequence shown here is derived from an EMBL/GenBank/DDBJ whole genome shotgun (WGS) entry which is preliminary data.</text>
</comment>
<feature type="chain" id="PRO_5032415850" description="Haem-binding uptake Tiki superfamily ChaN domain-containing protein" evidence="1">
    <location>
        <begin position="41"/>
        <end position="440"/>
    </location>
</feature>
<proteinExistence type="predicted"/>
<dbReference type="SUPFAM" id="SSF159501">
    <property type="entry name" value="EreA/ChaN-like"/>
    <property type="match status" value="1"/>
</dbReference>
<evidence type="ECO:0008006" key="4">
    <source>
        <dbReference type="Google" id="ProtNLM"/>
    </source>
</evidence>
<evidence type="ECO:0000256" key="1">
    <source>
        <dbReference type="SAM" id="SignalP"/>
    </source>
</evidence>
<evidence type="ECO:0000313" key="3">
    <source>
        <dbReference type="Proteomes" id="UP000580839"/>
    </source>
</evidence>
<keyword evidence="1" id="KW-0732">Signal</keyword>